<organism evidence="1">
    <name type="scientific">Picea sitchensis</name>
    <name type="common">Sitka spruce</name>
    <name type="synonym">Pinus sitchensis</name>
    <dbReference type="NCBI Taxonomy" id="3332"/>
    <lineage>
        <taxon>Eukaryota</taxon>
        <taxon>Viridiplantae</taxon>
        <taxon>Streptophyta</taxon>
        <taxon>Embryophyta</taxon>
        <taxon>Tracheophyta</taxon>
        <taxon>Spermatophyta</taxon>
        <taxon>Pinopsida</taxon>
        <taxon>Pinidae</taxon>
        <taxon>Conifers I</taxon>
        <taxon>Pinales</taxon>
        <taxon>Pinaceae</taxon>
        <taxon>Picea</taxon>
    </lineage>
</organism>
<dbReference type="EMBL" id="EF082610">
    <property type="protein sequence ID" value="ABK21966.1"/>
    <property type="molecule type" value="mRNA"/>
</dbReference>
<dbReference type="Gene3D" id="2.80.10.50">
    <property type="match status" value="1"/>
</dbReference>
<dbReference type="PANTHER" id="PTHR31257:SF2">
    <property type="entry name" value="RICIN B-LIKE LECTIN EULS3"/>
    <property type="match status" value="1"/>
</dbReference>
<reference evidence="1" key="1">
    <citation type="journal article" date="2008" name="BMC Genomics">
        <title>A conifer genomics resource of 200,000 spruce (Picea spp.) ESTs and 6,464 high-quality, sequence-finished full-length cDNAs for Sitka spruce (Picea sitchensis).</title>
        <authorList>
            <person name="Ralph S.G."/>
            <person name="Chun H.J."/>
            <person name="Kolosova N."/>
            <person name="Cooper D."/>
            <person name="Oddy C."/>
            <person name="Ritland C.E."/>
            <person name="Kirkpatrick R."/>
            <person name="Moore R."/>
            <person name="Barber S."/>
            <person name="Holt R.A."/>
            <person name="Jones S.J."/>
            <person name="Marra M.A."/>
            <person name="Douglas C.J."/>
            <person name="Ritland K."/>
            <person name="Bohlmann J."/>
        </authorList>
    </citation>
    <scope>NUCLEOTIDE SEQUENCE</scope>
    <source>
        <tissue evidence="1">Green portion of the leader tissue</tissue>
    </source>
</reference>
<dbReference type="SUPFAM" id="SSF50370">
    <property type="entry name" value="Ricin B-like lectins"/>
    <property type="match status" value="1"/>
</dbReference>
<proteinExistence type="evidence at transcript level"/>
<dbReference type="InterPro" id="IPR035992">
    <property type="entry name" value="Ricin_B-like_lectins"/>
</dbReference>
<accession>A9NMV5</accession>
<protein>
    <recommendedName>
        <fullName evidence="2">Ricin B lectin domain-containing protein</fullName>
    </recommendedName>
</protein>
<name>A9NMV5_PICSI</name>
<dbReference type="PANTHER" id="PTHR31257">
    <property type="entry name" value="RICIN B-LIKE LECTIN EULS3"/>
    <property type="match status" value="1"/>
</dbReference>
<evidence type="ECO:0008006" key="2">
    <source>
        <dbReference type="Google" id="ProtNLM"/>
    </source>
</evidence>
<dbReference type="CDD" id="cd23431">
    <property type="entry name" value="beta-trefoil_Ricin_AtEULS3-like"/>
    <property type="match status" value="1"/>
</dbReference>
<evidence type="ECO:0000313" key="1">
    <source>
        <dbReference type="EMBL" id="ABK21966.1"/>
    </source>
</evidence>
<dbReference type="InterPro" id="IPR040249">
    <property type="entry name" value="Ricin_B-like_lectin_EULS3-like"/>
</dbReference>
<sequence>MAYYGDYEYDSYQESNERIYERPPSSGYGHQPQLARPPCQNATQGGYGFNEYGGRAACNKFNAGGGWMRNSQQIIPQGQIVRVCSKANPDYALAIRDGRAVMVFYNPNDPTMQWVKDESWSNQVRDQVGHPAFALVNKATGQALRHAIAESHEVLLTQYEGPSTYDENILWSESEDMGYGYRTVRMANNIGLNLDAFQGDRRNGGIRDGTRAVLWKWNKQDNQLWKLSPCY</sequence>
<dbReference type="AlphaFoldDB" id="A9NMV5"/>